<protein>
    <recommendedName>
        <fullName evidence="4">Crinkler effector protein N-terminal domain-containing protein</fullName>
    </recommendedName>
</protein>
<dbReference type="GO" id="GO:0005576">
    <property type="term" value="C:extracellular region"/>
    <property type="evidence" value="ECO:0007669"/>
    <property type="project" value="UniProtKB-SubCell"/>
</dbReference>
<dbReference type="AlphaFoldDB" id="A0A8H3QZA0"/>
<proteinExistence type="predicted"/>
<dbReference type="SUPFAM" id="SSF52540">
    <property type="entry name" value="P-loop containing nucleoside triphosphate hydrolases"/>
    <property type="match status" value="1"/>
</dbReference>
<evidence type="ECO:0000256" key="2">
    <source>
        <dbReference type="ARBA" id="ARBA00004613"/>
    </source>
</evidence>
<evidence type="ECO:0000259" key="4">
    <source>
        <dbReference type="Pfam" id="PF20147"/>
    </source>
</evidence>
<evidence type="ECO:0000313" key="6">
    <source>
        <dbReference type="Proteomes" id="UP000615446"/>
    </source>
</evidence>
<dbReference type="PANTHER" id="PTHR33129:SF1">
    <property type="entry name" value="ATP-BINDING PROTEIN"/>
    <property type="match status" value="1"/>
</dbReference>
<reference evidence="5" key="1">
    <citation type="submission" date="2019-10" db="EMBL/GenBank/DDBJ databases">
        <title>Conservation and host-specific expression of non-tandemly repeated heterogenous ribosome RNA gene in arbuscular mycorrhizal fungi.</title>
        <authorList>
            <person name="Maeda T."/>
            <person name="Kobayashi Y."/>
            <person name="Nakagawa T."/>
            <person name="Ezawa T."/>
            <person name="Yamaguchi K."/>
            <person name="Bino T."/>
            <person name="Nishimoto Y."/>
            <person name="Shigenobu S."/>
            <person name="Kawaguchi M."/>
        </authorList>
    </citation>
    <scope>NUCLEOTIDE SEQUENCE</scope>
    <source>
        <strain evidence="5">HR1</strain>
    </source>
</reference>
<dbReference type="InterPro" id="IPR027417">
    <property type="entry name" value="P-loop_NTPase"/>
</dbReference>
<dbReference type="GO" id="GO:0043657">
    <property type="term" value="C:host cell"/>
    <property type="evidence" value="ECO:0007669"/>
    <property type="project" value="UniProtKB-SubCell"/>
</dbReference>
<comment type="caution">
    <text evidence="5">The sequence shown here is derived from an EMBL/GenBank/DDBJ whole genome shotgun (WGS) entry which is preliminary data.</text>
</comment>
<dbReference type="PANTHER" id="PTHR33129">
    <property type="entry name" value="PROTEIN KINASE DOMAIN-CONTAINING PROTEIN-RELATED"/>
    <property type="match status" value="1"/>
</dbReference>
<evidence type="ECO:0000256" key="3">
    <source>
        <dbReference type="ARBA" id="ARBA00022525"/>
    </source>
</evidence>
<accession>A0A8H3QZA0</accession>
<dbReference type="Pfam" id="PF20147">
    <property type="entry name" value="Crinkler"/>
    <property type="match status" value="1"/>
</dbReference>
<gene>
    <name evidence="5" type="ORF">RCL2_002426500</name>
</gene>
<name>A0A8H3QZA0_9GLOM</name>
<evidence type="ECO:0000256" key="1">
    <source>
        <dbReference type="ARBA" id="ARBA00004340"/>
    </source>
</evidence>
<keyword evidence="3" id="KW-0964">Secreted</keyword>
<dbReference type="OrthoDB" id="2442361at2759"/>
<comment type="subcellular location">
    <subcellularLocation>
        <location evidence="1">Host cell</location>
    </subcellularLocation>
    <subcellularLocation>
        <location evidence="2">Secreted</location>
    </subcellularLocation>
</comment>
<dbReference type="Proteomes" id="UP000615446">
    <property type="component" value="Unassembled WGS sequence"/>
</dbReference>
<dbReference type="InterPro" id="IPR052980">
    <property type="entry name" value="Crinkler_effector"/>
</dbReference>
<dbReference type="EMBL" id="BLAL01000261">
    <property type="protein sequence ID" value="GES97683.1"/>
    <property type="molecule type" value="Genomic_DNA"/>
</dbReference>
<organism evidence="5 6">
    <name type="scientific">Rhizophagus clarus</name>
    <dbReference type="NCBI Taxonomy" id="94130"/>
    <lineage>
        <taxon>Eukaryota</taxon>
        <taxon>Fungi</taxon>
        <taxon>Fungi incertae sedis</taxon>
        <taxon>Mucoromycota</taxon>
        <taxon>Glomeromycotina</taxon>
        <taxon>Glomeromycetes</taxon>
        <taxon>Glomerales</taxon>
        <taxon>Glomeraceae</taxon>
        <taxon>Rhizophagus</taxon>
    </lineage>
</organism>
<feature type="domain" description="Crinkler effector protein N-terminal" evidence="4">
    <location>
        <begin position="33"/>
        <end position="158"/>
    </location>
</feature>
<dbReference type="InterPro" id="IPR045379">
    <property type="entry name" value="Crinkler_N"/>
</dbReference>
<sequence length="659" mass="75859">MSEKSDGLIKYELLNTHHEKRSFRSFFEMSLFSLFCVVLSNPLRDPFAIDISEINVIDDHHPRVSIEHLSVGHLKSLINNKKSLVSDSDNLTLWNVEGLAEGNDKWGILEQIVTKELNNETSTKQKLKELGAKVLNSSRLVKNIFSVVPKEHVHIIVETSPPATTGKRRMVEDEEDNRAKKRWQKDKNRFQNLINSLPEINVQDKVFKIPSLPGDKGDMDIYNRECYEYLRNFILNDTKFSRYLITGNPGIGKTFFGRLMLIVLLKKNKKVLLDYEAVTALIYPSGDTEYVSDKVQYRQIAEEQDVWCIIDGKRDQLGHDFSNGKLIMVSSPKKSIIGDFAKQWCVKLYMPIWNEFEVEDCWKNVYCEKVPSESLESLKDKFKLCGGIPRLIFGESLLYIKSAIKQELTSVGPGMLCNQSKDFSGDEYTHKLIHMRTNLEETEVEGEKADPYTGCFCFFGSDYIAYKCLKRLKEKYKEDLRTFIETARDIPEMGSLRGQLFELVSHEILCQGGTFPVRKLTDDGSLGPETTLTLESLEEMFFDDISEIEGNTSQGQNKYYRPTSKIFESIDSYVRYNKLFQVTVAKSHGIKQEGLRAIKGILKDSCRISFYFVLPKDIFETYTKKQKYENKGEGIRIDGWIKGDIDQYALCIDFNKCSF</sequence>
<evidence type="ECO:0000313" key="5">
    <source>
        <dbReference type="EMBL" id="GES97683.1"/>
    </source>
</evidence>